<name>A0ABZ3BB41_9ENTR</name>
<feature type="transmembrane region" description="Helical" evidence="1">
    <location>
        <begin position="205"/>
        <end position="224"/>
    </location>
</feature>
<protein>
    <submittedName>
        <fullName evidence="2">DUF6056 family protein</fullName>
    </submittedName>
</protein>
<evidence type="ECO:0000313" key="3">
    <source>
        <dbReference type="Proteomes" id="UP001466893"/>
    </source>
</evidence>
<dbReference type="EMBL" id="CP151800">
    <property type="protein sequence ID" value="WZV99628.1"/>
    <property type="molecule type" value="Genomic_DNA"/>
</dbReference>
<dbReference type="Proteomes" id="UP001466893">
    <property type="component" value="Chromosome"/>
</dbReference>
<gene>
    <name evidence="2" type="ORF">AAEY27_07060</name>
</gene>
<feature type="transmembrane region" description="Helical" evidence="1">
    <location>
        <begin position="254"/>
        <end position="272"/>
    </location>
</feature>
<dbReference type="Pfam" id="PF19528">
    <property type="entry name" value="DUF6056"/>
    <property type="match status" value="1"/>
</dbReference>
<feature type="transmembrane region" description="Helical" evidence="1">
    <location>
        <begin position="339"/>
        <end position="359"/>
    </location>
</feature>
<evidence type="ECO:0000313" key="2">
    <source>
        <dbReference type="EMBL" id="WZV99628.1"/>
    </source>
</evidence>
<reference evidence="2 3" key="1">
    <citation type="submission" date="2024-04" db="EMBL/GenBank/DDBJ databases">
        <title>Kosakonia calanthae sp. nov., a halophilic bacterium isolated from leaves of Calanthe tiplacata.</title>
        <authorList>
            <person name="Wu P."/>
        </authorList>
    </citation>
    <scope>NUCLEOTIDE SEQUENCE [LARGE SCALE GENOMIC DNA]</scope>
    <source>
        <strain evidence="2 3">BYX6</strain>
    </source>
</reference>
<keyword evidence="1" id="KW-1133">Transmembrane helix</keyword>
<feature type="transmembrane region" description="Helical" evidence="1">
    <location>
        <begin position="71"/>
        <end position="89"/>
    </location>
</feature>
<accession>A0ABZ3BB41</accession>
<proteinExistence type="predicted"/>
<organism evidence="2 3">
    <name type="scientific">Kosakonia calanthes</name>
    <dbReference type="NCBI Taxonomy" id="3139408"/>
    <lineage>
        <taxon>Bacteria</taxon>
        <taxon>Pseudomonadati</taxon>
        <taxon>Pseudomonadota</taxon>
        <taxon>Gammaproteobacteria</taxon>
        <taxon>Enterobacterales</taxon>
        <taxon>Enterobacteriaceae</taxon>
        <taxon>Kosakonia</taxon>
    </lineage>
</organism>
<keyword evidence="1" id="KW-0472">Membrane</keyword>
<feature type="transmembrane region" description="Helical" evidence="1">
    <location>
        <begin position="123"/>
        <end position="147"/>
    </location>
</feature>
<evidence type="ECO:0000256" key="1">
    <source>
        <dbReference type="SAM" id="Phobius"/>
    </source>
</evidence>
<feature type="transmembrane region" description="Helical" evidence="1">
    <location>
        <begin position="312"/>
        <end position="332"/>
    </location>
</feature>
<keyword evidence="1" id="KW-0812">Transmembrane</keyword>
<keyword evidence="3" id="KW-1185">Reference proteome</keyword>
<feature type="transmembrane region" description="Helical" evidence="1">
    <location>
        <begin position="284"/>
        <end position="306"/>
    </location>
</feature>
<dbReference type="RefSeq" id="WP_342324199.1">
    <property type="nucleotide sequence ID" value="NZ_CP151800.1"/>
</dbReference>
<dbReference type="InterPro" id="IPR045691">
    <property type="entry name" value="DUF6056"/>
</dbReference>
<sequence>MLEKLPKAIILLVAFMAIFAIEWLTPIHSDDYRYFLLGISPETHIHHYLTWSGRIIADYASSLILYTESQFVYSFTTAAAALAFCYFIAKTPSKTLRWEKSDYILVPLIFFTYWIANPNLGQTTFWIVGAANYLWTNLFVAAWVFFIYKITTDNVKKVSPLIILLSFMAGCSNESVSPFVVMLSALTMAYEYWMTKSVSKNKVIYTLFTLIGSCTLILSPGNFVRAGDKTFWYGKSLFERISIHLTERVHNHLALIWICYVVLFLLVLLAIFNKDIRSKIDKKYIAPAILMICVGIGTVLIMFASPSYPDRVVNGTFMFFLIAISFIAYSILVSGVRKAVIGTIVITLLCAGTFIWSYILTYKSYARVAQQEVVRLSIINKEVSQGNANFMIPDYHFIKLQNSGGQFGFFHDPAVYGEYYNVRNIYRKTVGFDYSVMANGNVLNLPEGKTAYSNATGDFIITSQQPITQPITIKVNDTEKTLDADKMKSVEINNEYWYYSHIPAGTVSNVSL</sequence>